<proteinExistence type="inferred from homology"/>
<gene>
    <name evidence="9" type="primary">lspA</name>
    <name evidence="12" type="ORF">ATL40_0955</name>
</gene>
<keyword evidence="2 9" id="KW-1003">Cell membrane</keyword>
<dbReference type="PROSITE" id="PS00855">
    <property type="entry name" value="SPASE_II"/>
    <property type="match status" value="1"/>
</dbReference>
<protein>
    <recommendedName>
        <fullName evidence="9">Lipoprotein signal peptidase</fullName>
        <ecNumber evidence="9">3.4.23.36</ecNumber>
    </recommendedName>
    <alternativeName>
        <fullName evidence="9">Prolipoprotein signal peptidase</fullName>
    </alternativeName>
    <alternativeName>
        <fullName evidence="9">Signal peptidase II</fullName>
        <shortName evidence="9">SPase II</shortName>
    </alternativeName>
</protein>
<comment type="pathway">
    <text evidence="9">Protein modification; lipoprotein biosynthesis (signal peptide cleavage).</text>
</comment>
<comment type="subcellular location">
    <subcellularLocation>
        <location evidence="9">Cell membrane</location>
        <topology evidence="9">Multi-pass membrane protein</topology>
    </subcellularLocation>
</comment>
<keyword evidence="4 9" id="KW-0812">Transmembrane</keyword>
<evidence type="ECO:0000256" key="5">
    <source>
        <dbReference type="ARBA" id="ARBA00022750"/>
    </source>
</evidence>
<dbReference type="GO" id="GO:0004190">
    <property type="term" value="F:aspartic-type endopeptidase activity"/>
    <property type="evidence" value="ECO:0007669"/>
    <property type="project" value="UniProtKB-UniRule"/>
</dbReference>
<evidence type="ECO:0000313" key="12">
    <source>
        <dbReference type="EMBL" id="PFG19395.1"/>
    </source>
</evidence>
<feature type="transmembrane region" description="Helical" evidence="9">
    <location>
        <begin position="61"/>
        <end position="89"/>
    </location>
</feature>
<dbReference type="EMBL" id="PDJD01000001">
    <property type="protein sequence ID" value="PFG19395.1"/>
    <property type="molecule type" value="Genomic_DNA"/>
</dbReference>
<dbReference type="RefSeq" id="WP_245866751.1">
    <property type="nucleotide sequence ID" value="NZ_PDJD01000001.1"/>
</dbReference>
<dbReference type="PANTHER" id="PTHR33695:SF1">
    <property type="entry name" value="LIPOPROTEIN SIGNAL PEPTIDASE"/>
    <property type="match status" value="1"/>
</dbReference>
<dbReference type="Proteomes" id="UP000224915">
    <property type="component" value="Unassembled WGS sequence"/>
</dbReference>
<sequence length="178" mass="18476">MTQAREKSAGTRRMATLAVTAVVVLLLDQITKTIALAELTPGARVPAIGDLLGWTLVFNPGAAFSFGTGVTWVFTILLAAVSIGVLAYGVRVRNRWWAITLGALVGGALGNLVDRLAREPGFGVGHVVDFIDYGPFIGNVADIGIVLAAFALVGLSLLGIDPRGGAATDLATTHEEHA</sequence>
<comment type="catalytic activity">
    <reaction evidence="9 10">
        <text>Release of signal peptides from bacterial membrane prolipoproteins. Hydrolyzes -Xaa-Yaa-Zaa-|-(S,diacylglyceryl)Cys-, in which Xaa is hydrophobic (preferably Leu), and Yaa (Ala or Ser) and Zaa (Gly or Ala) have small, neutral side chains.</text>
        <dbReference type="EC" id="3.4.23.36"/>
    </reaction>
</comment>
<evidence type="ECO:0000256" key="2">
    <source>
        <dbReference type="ARBA" id="ARBA00022475"/>
    </source>
</evidence>
<keyword evidence="6 9" id="KW-0378">Hydrolase</keyword>
<feature type="active site" evidence="9">
    <location>
        <position position="129"/>
    </location>
</feature>
<name>A0A2A9CZG8_9MICO</name>
<dbReference type="GO" id="GO:0005886">
    <property type="term" value="C:plasma membrane"/>
    <property type="evidence" value="ECO:0007669"/>
    <property type="project" value="UniProtKB-SubCell"/>
</dbReference>
<keyword evidence="3 9" id="KW-0645">Protease</keyword>
<feature type="transmembrane region" description="Helical" evidence="9">
    <location>
        <begin position="133"/>
        <end position="158"/>
    </location>
</feature>
<evidence type="ECO:0000256" key="11">
    <source>
        <dbReference type="RuleBase" id="RU004181"/>
    </source>
</evidence>
<keyword evidence="5 9" id="KW-0064">Aspartyl protease</keyword>
<feature type="transmembrane region" description="Helical" evidence="9">
    <location>
        <begin position="96"/>
        <end position="113"/>
    </location>
</feature>
<organism evidence="12 13">
    <name type="scientific">Serinibacter salmoneus</name>
    <dbReference type="NCBI Taxonomy" id="556530"/>
    <lineage>
        <taxon>Bacteria</taxon>
        <taxon>Bacillati</taxon>
        <taxon>Actinomycetota</taxon>
        <taxon>Actinomycetes</taxon>
        <taxon>Micrococcales</taxon>
        <taxon>Beutenbergiaceae</taxon>
        <taxon>Serinibacter</taxon>
    </lineage>
</organism>
<accession>A0A2A9CZG8</accession>
<evidence type="ECO:0000256" key="6">
    <source>
        <dbReference type="ARBA" id="ARBA00022801"/>
    </source>
</evidence>
<evidence type="ECO:0000256" key="8">
    <source>
        <dbReference type="ARBA" id="ARBA00023136"/>
    </source>
</evidence>
<dbReference type="PRINTS" id="PR00781">
    <property type="entry name" value="LIPOSIGPTASE"/>
</dbReference>
<evidence type="ECO:0000256" key="3">
    <source>
        <dbReference type="ARBA" id="ARBA00022670"/>
    </source>
</evidence>
<dbReference type="InterPro" id="IPR001872">
    <property type="entry name" value="Peptidase_A8"/>
</dbReference>
<dbReference type="PANTHER" id="PTHR33695">
    <property type="entry name" value="LIPOPROTEIN SIGNAL PEPTIDASE"/>
    <property type="match status" value="1"/>
</dbReference>
<dbReference type="NCBIfam" id="TIGR00077">
    <property type="entry name" value="lspA"/>
    <property type="match status" value="1"/>
</dbReference>
<evidence type="ECO:0000256" key="9">
    <source>
        <dbReference type="HAMAP-Rule" id="MF_00161"/>
    </source>
</evidence>
<feature type="active site" evidence="9">
    <location>
        <position position="142"/>
    </location>
</feature>
<dbReference type="AlphaFoldDB" id="A0A2A9CZG8"/>
<dbReference type="GO" id="GO:0006508">
    <property type="term" value="P:proteolysis"/>
    <property type="evidence" value="ECO:0007669"/>
    <property type="project" value="UniProtKB-KW"/>
</dbReference>
<evidence type="ECO:0000256" key="10">
    <source>
        <dbReference type="RuleBase" id="RU000594"/>
    </source>
</evidence>
<dbReference type="HAMAP" id="MF_00161">
    <property type="entry name" value="LspA"/>
    <property type="match status" value="1"/>
</dbReference>
<keyword evidence="13" id="KW-1185">Reference proteome</keyword>
<dbReference type="EC" id="3.4.23.36" evidence="9"/>
<comment type="caution">
    <text evidence="12">The sequence shown here is derived from an EMBL/GenBank/DDBJ whole genome shotgun (WGS) entry which is preliminary data.</text>
</comment>
<evidence type="ECO:0000256" key="1">
    <source>
        <dbReference type="ARBA" id="ARBA00006139"/>
    </source>
</evidence>
<dbReference type="UniPathway" id="UPA00665"/>
<comment type="similarity">
    <text evidence="1 9 11">Belongs to the peptidase A8 family.</text>
</comment>
<keyword evidence="8 9" id="KW-0472">Membrane</keyword>
<comment type="caution">
    <text evidence="9">Lacks conserved residue(s) required for the propagation of feature annotation.</text>
</comment>
<evidence type="ECO:0000313" key="13">
    <source>
        <dbReference type="Proteomes" id="UP000224915"/>
    </source>
</evidence>
<evidence type="ECO:0000256" key="4">
    <source>
        <dbReference type="ARBA" id="ARBA00022692"/>
    </source>
</evidence>
<keyword evidence="7 9" id="KW-1133">Transmembrane helix</keyword>
<comment type="function">
    <text evidence="9 10">This protein specifically catalyzes the removal of signal peptides from prolipoproteins.</text>
</comment>
<dbReference type="Pfam" id="PF01252">
    <property type="entry name" value="Peptidase_A8"/>
    <property type="match status" value="1"/>
</dbReference>
<reference evidence="12 13" key="1">
    <citation type="submission" date="2017-10" db="EMBL/GenBank/DDBJ databases">
        <title>Sequencing the genomes of 1000 actinobacteria strains.</title>
        <authorList>
            <person name="Klenk H.-P."/>
        </authorList>
    </citation>
    <scope>NUCLEOTIDE SEQUENCE [LARGE SCALE GENOMIC DNA]</scope>
    <source>
        <strain evidence="12 13">DSM 21801</strain>
    </source>
</reference>
<evidence type="ECO:0000256" key="7">
    <source>
        <dbReference type="ARBA" id="ARBA00022989"/>
    </source>
</evidence>